<name>A0A840Y0E2_9PROT</name>
<reference evidence="2 3" key="1">
    <citation type="submission" date="2020-08" db="EMBL/GenBank/DDBJ databases">
        <title>Genomic Encyclopedia of Type Strains, Phase IV (KMG-IV): sequencing the most valuable type-strain genomes for metagenomic binning, comparative biology and taxonomic classification.</title>
        <authorList>
            <person name="Goeker M."/>
        </authorList>
    </citation>
    <scope>NUCLEOTIDE SEQUENCE [LARGE SCALE GENOMIC DNA]</scope>
    <source>
        <strain evidence="2 3">DSM 25622</strain>
    </source>
</reference>
<dbReference type="InterPro" id="IPR052026">
    <property type="entry name" value="ExeA_AAA_ATPase_DNA-bind"/>
</dbReference>
<feature type="compositionally biased region" description="Low complexity" evidence="1">
    <location>
        <begin position="281"/>
        <end position="300"/>
    </location>
</feature>
<evidence type="ECO:0000256" key="1">
    <source>
        <dbReference type="SAM" id="MobiDB-lite"/>
    </source>
</evidence>
<evidence type="ECO:0000313" key="2">
    <source>
        <dbReference type="EMBL" id="MBB5694185.1"/>
    </source>
</evidence>
<dbReference type="EMBL" id="JACIJD010000009">
    <property type="protein sequence ID" value="MBB5694185.1"/>
    <property type="molecule type" value="Genomic_DNA"/>
</dbReference>
<dbReference type="PANTHER" id="PTHR35894:SF1">
    <property type="entry name" value="PHOSPHORIBULOKINASE _ URIDINE KINASE FAMILY"/>
    <property type="match status" value="1"/>
</dbReference>
<dbReference type="RefSeq" id="WP_184517832.1">
    <property type="nucleotide sequence ID" value="NZ_JACIJD010000009.1"/>
</dbReference>
<proteinExistence type="predicted"/>
<dbReference type="InterPro" id="IPR027417">
    <property type="entry name" value="P-loop_NTPase"/>
</dbReference>
<feature type="compositionally biased region" description="Basic and acidic residues" evidence="1">
    <location>
        <begin position="301"/>
        <end position="312"/>
    </location>
</feature>
<keyword evidence="3" id="KW-1185">Reference proteome</keyword>
<feature type="compositionally biased region" description="Pro residues" evidence="1">
    <location>
        <begin position="269"/>
        <end position="280"/>
    </location>
</feature>
<dbReference type="Proteomes" id="UP000580654">
    <property type="component" value="Unassembled WGS sequence"/>
</dbReference>
<sequence length="426" mass="43622">MLEALAAGWLAVVVGEEGAGKTLLLRDLERQLRAGGLKVRLGGPGDAIDPVGPDTVRLVDDADMLDDAALRSLALAGGVTVLAVLPQSAGRAMGLPVRTALARLLPLTPEEVGEFVSATLTVAGRPADLFSERAVAALASFSEGLPGSLSALCQASMLRARREGAPQVGARHVVLAAQALRSGGGAENITEEDAAPRAFAVPRPDMRRWLRPALLALPVLLVLALLGWSLSGGRPPASGEERPAVAAGGVLAPVAPPREPPVATAPAAPVRPVPVRPAPAPDAALDPPRAGRASPPADFAPRAERAAPRPEAAEPGTFRGSTFNVTLARGGGLRLTVTRSGPADAVMVRFQAYGGLIGAGQLAGRLTRDGQLTASGTLMMGQNPFTTELEGTISGDRLTGSVRYIRAAAPGAQPSSTRGTFRLARD</sequence>
<organism evidence="2 3">
    <name type="scientific">Muricoccus pecuniae</name>
    <dbReference type="NCBI Taxonomy" id="693023"/>
    <lineage>
        <taxon>Bacteria</taxon>
        <taxon>Pseudomonadati</taxon>
        <taxon>Pseudomonadota</taxon>
        <taxon>Alphaproteobacteria</taxon>
        <taxon>Acetobacterales</taxon>
        <taxon>Roseomonadaceae</taxon>
        <taxon>Muricoccus</taxon>
    </lineage>
</organism>
<feature type="region of interest" description="Disordered" evidence="1">
    <location>
        <begin position="257"/>
        <end position="323"/>
    </location>
</feature>
<dbReference type="SUPFAM" id="SSF52540">
    <property type="entry name" value="P-loop containing nucleoside triphosphate hydrolases"/>
    <property type="match status" value="1"/>
</dbReference>
<accession>A0A840Y0E2</accession>
<comment type="caution">
    <text evidence="2">The sequence shown here is derived from an EMBL/GenBank/DDBJ whole genome shotgun (WGS) entry which is preliminary data.</text>
</comment>
<gene>
    <name evidence="2" type="ORF">FHS87_002230</name>
</gene>
<dbReference type="PANTHER" id="PTHR35894">
    <property type="entry name" value="GENERAL SECRETION PATHWAY PROTEIN A-RELATED"/>
    <property type="match status" value="1"/>
</dbReference>
<evidence type="ECO:0000313" key="3">
    <source>
        <dbReference type="Proteomes" id="UP000580654"/>
    </source>
</evidence>
<protein>
    <submittedName>
        <fullName evidence="2">Uncharacterized protein</fullName>
    </submittedName>
</protein>
<dbReference type="AlphaFoldDB" id="A0A840Y0E2"/>